<dbReference type="AlphaFoldDB" id="A0A856MP82"/>
<reference evidence="1 2" key="1">
    <citation type="submission" date="2018-06" db="EMBL/GenBank/DDBJ databases">
        <title>Comparative genomics of Brasilonema spp. strains.</title>
        <authorList>
            <person name="Alvarenga D.O."/>
            <person name="Fiore M.F."/>
            <person name="Varani A.M."/>
        </authorList>
    </citation>
    <scope>NUCLEOTIDE SEQUENCE [LARGE SCALE GENOMIC DNA]</scope>
    <source>
        <strain evidence="1 2">CENA114</strain>
    </source>
</reference>
<evidence type="ECO:0000313" key="1">
    <source>
        <dbReference type="EMBL" id="QDL10766.1"/>
    </source>
</evidence>
<keyword evidence="2" id="KW-1185">Reference proteome</keyword>
<sequence length="318" mass="36202">MVFNITAFTFFNAYANTKHRIRIYSVERSSKIVLEDIVIALLTQPDGDSSAELDEAKRTTKDLIELAGIEPIKVNDGIHLATVDQMEDFYDYCDSLGNYGVPTVYESLGHWWVGIRELMENKQAHMGTVVARLPMWGKEQERARQLFGENYRTEQPVKVLIAQYCNLNVNWIIEAIRDKIKTRASYVYRDTTGEVPGKITRVANSVETAPAAKSSPNAYTPEFFVTQMPAIAEKLNSLSEFIEKCRDNSNIKDQIAKDEQRVEEMRLEGKTDDEIIEAIWEVTPSSHLVQLESEGERRNYQYEILKAFVATCGGRNVA</sequence>
<proteinExistence type="predicted"/>
<accession>A0A856MP82</accession>
<dbReference type="KEGG" id="bsen:DP114_25230"/>
<dbReference type="RefSeq" id="WP_171977396.1">
    <property type="nucleotide sequence ID" value="NZ_CAWOXK010000001.1"/>
</dbReference>
<dbReference type="Proteomes" id="UP000503129">
    <property type="component" value="Chromosome"/>
</dbReference>
<dbReference type="EMBL" id="CP030118">
    <property type="protein sequence ID" value="QDL10766.1"/>
    <property type="molecule type" value="Genomic_DNA"/>
</dbReference>
<name>A0A856MP82_9CYAN</name>
<organism evidence="1 2">
    <name type="scientific">Brasilonema sennae CENA114</name>
    <dbReference type="NCBI Taxonomy" id="415709"/>
    <lineage>
        <taxon>Bacteria</taxon>
        <taxon>Bacillati</taxon>
        <taxon>Cyanobacteriota</taxon>
        <taxon>Cyanophyceae</taxon>
        <taxon>Nostocales</taxon>
        <taxon>Scytonemataceae</taxon>
        <taxon>Brasilonema</taxon>
        <taxon>Bromeliae group (in: Brasilonema)</taxon>
    </lineage>
</organism>
<gene>
    <name evidence="1" type="ORF">DP114_25230</name>
</gene>
<protein>
    <submittedName>
        <fullName evidence="1">Uncharacterized protein</fullName>
    </submittedName>
</protein>
<evidence type="ECO:0000313" key="2">
    <source>
        <dbReference type="Proteomes" id="UP000503129"/>
    </source>
</evidence>